<feature type="domain" description="G-protein coupled receptors family 1 profile" evidence="14">
    <location>
        <begin position="40"/>
        <end position="248"/>
    </location>
</feature>
<feature type="transmembrane region" description="Helical" evidence="13">
    <location>
        <begin position="341"/>
        <end position="365"/>
    </location>
</feature>
<keyword evidence="2" id="KW-1003">Cell membrane</keyword>
<dbReference type="InterPro" id="IPR052921">
    <property type="entry name" value="GPCR1_Superfamily_Member"/>
</dbReference>
<evidence type="ECO:0000256" key="11">
    <source>
        <dbReference type="ARBA" id="ARBA00023180"/>
    </source>
</evidence>
<evidence type="ECO:0000256" key="5">
    <source>
        <dbReference type="ARBA" id="ARBA00022725"/>
    </source>
</evidence>
<dbReference type="GO" id="GO:0004930">
    <property type="term" value="F:G protein-coupled receptor activity"/>
    <property type="evidence" value="ECO:0007669"/>
    <property type="project" value="UniProtKB-KW"/>
</dbReference>
<name>A0AAD7T282_9TELE</name>
<sequence>MDNVTYNNPVLLLEGIDLPPRLIYPVFILLLLTYLIILTTNIGIILLVSIDRNLQQPMYLLFCNLSFNDILGNMALLPRLMFDVISTDKSIGYAACVTQAFFSHTFGTSAHMVMMIMAFDRYVAICHPLRYTSIMTPAMVVKLSVSAWGTTLTLVSVLIGLTLRLTRCRSVIHNAYCDNASLFKLSCQDVSINNIYGLTFTVVLLGSSMGSIAFTYIRILAICLTRKSKQLKSKAMQTCASHLVLYMIMLWSGFLAIISHRLQIPTGVWSQALMANMENVSHVPLKQPIVFTLEGFIVTKEGGYPLFVISLIVYIVILVGNGTVLLVIITNKKLHRPMYIMICNLAACDLLGGTAVMTRLMFTFLTGEKTITYVAAIFQAFCVHTYGSAVATILSAMAYDRYIAICKPLHYHTILTTERLVALCLLAWFIARFKDVSPNAKKFCTILFIIVPPAINPIIYGIITKEIRTNVIRLFKSTVSPK</sequence>
<dbReference type="PROSITE" id="PS50262">
    <property type="entry name" value="G_PROTEIN_RECEP_F1_2"/>
    <property type="match status" value="2"/>
</dbReference>
<evidence type="ECO:0000256" key="13">
    <source>
        <dbReference type="SAM" id="Phobius"/>
    </source>
</evidence>
<feature type="transmembrane region" description="Helical" evidence="13">
    <location>
        <begin position="22"/>
        <end position="47"/>
    </location>
</feature>
<keyword evidence="3" id="KW-0716">Sensory transduction</keyword>
<dbReference type="Gene3D" id="1.10.1220.70">
    <property type="match status" value="1"/>
</dbReference>
<keyword evidence="12" id="KW-0807">Transducer</keyword>
<keyword evidence="8 13" id="KW-0472">Membrane</keyword>
<keyword evidence="5" id="KW-0552">Olfaction</keyword>
<evidence type="ECO:0000256" key="3">
    <source>
        <dbReference type="ARBA" id="ARBA00022606"/>
    </source>
</evidence>
<keyword evidence="6 13" id="KW-1133">Transmembrane helix</keyword>
<accession>A0AAD7T282</accession>
<dbReference type="SUPFAM" id="SSF81321">
    <property type="entry name" value="Family A G protein-coupled receptor-like"/>
    <property type="match status" value="3"/>
</dbReference>
<keyword evidence="16" id="KW-1185">Reference proteome</keyword>
<dbReference type="InterPro" id="IPR000276">
    <property type="entry name" value="GPCR_Rhodpsn"/>
</dbReference>
<feature type="transmembrane region" description="Helical" evidence="13">
    <location>
        <begin position="371"/>
        <end position="399"/>
    </location>
</feature>
<dbReference type="InterPro" id="IPR000725">
    <property type="entry name" value="Olfact_rcpt"/>
</dbReference>
<feature type="domain" description="G-protein coupled receptors family 1 profile" evidence="14">
    <location>
        <begin position="320"/>
        <end position="431"/>
    </location>
</feature>
<evidence type="ECO:0000256" key="12">
    <source>
        <dbReference type="ARBA" id="ARBA00023224"/>
    </source>
</evidence>
<keyword evidence="9" id="KW-1015">Disulfide bond</keyword>
<dbReference type="PANTHER" id="PTHR26451">
    <property type="entry name" value="G_PROTEIN_RECEP_F1_2 DOMAIN-CONTAINING PROTEIN"/>
    <property type="match status" value="1"/>
</dbReference>
<feature type="transmembrane region" description="Helical" evidence="13">
    <location>
        <begin position="411"/>
        <end position="431"/>
    </location>
</feature>
<comment type="subcellular location">
    <subcellularLocation>
        <location evidence="1">Cell membrane</location>
        <topology evidence="1">Multi-pass membrane protein</topology>
    </subcellularLocation>
</comment>
<dbReference type="Proteomes" id="UP001221898">
    <property type="component" value="Unassembled WGS sequence"/>
</dbReference>
<evidence type="ECO:0000256" key="10">
    <source>
        <dbReference type="ARBA" id="ARBA00023170"/>
    </source>
</evidence>
<proteinExistence type="predicted"/>
<feature type="transmembrane region" description="Helical" evidence="13">
    <location>
        <begin position="195"/>
        <end position="222"/>
    </location>
</feature>
<dbReference type="InterPro" id="IPR017452">
    <property type="entry name" value="GPCR_Rhodpsn_7TM"/>
</dbReference>
<dbReference type="Gene3D" id="1.20.1070.10">
    <property type="entry name" value="Rhodopsin 7-helix transmembrane proteins"/>
    <property type="match status" value="2"/>
</dbReference>
<keyword evidence="10" id="KW-0675">Receptor</keyword>
<feature type="transmembrane region" description="Helical" evidence="13">
    <location>
        <begin position="306"/>
        <end position="329"/>
    </location>
</feature>
<reference evidence="15" key="1">
    <citation type="journal article" date="2023" name="Science">
        <title>Genome structures resolve the early diversification of teleost fishes.</title>
        <authorList>
            <person name="Parey E."/>
            <person name="Louis A."/>
            <person name="Montfort J."/>
            <person name="Bouchez O."/>
            <person name="Roques C."/>
            <person name="Iampietro C."/>
            <person name="Lluch J."/>
            <person name="Castinel A."/>
            <person name="Donnadieu C."/>
            <person name="Desvignes T."/>
            <person name="Floi Bucao C."/>
            <person name="Jouanno E."/>
            <person name="Wen M."/>
            <person name="Mejri S."/>
            <person name="Dirks R."/>
            <person name="Jansen H."/>
            <person name="Henkel C."/>
            <person name="Chen W.J."/>
            <person name="Zahm M."/>
            <person name="Cabau C."/>
            <person name="Klopp C."/>
            <person name="Thompson A.W."/>
            <person name="Robinson-Rechavi M."/>
            <person name="Braasch I."/>
            <person name="Lecointre G."/>
            <person name="Bobe J."/>
            <person name="Postlethwait J.H."/>
            <person name="Berthelot C."/>
            <person name="Roest Crollius H."/>
            <person name="Guiguen Y."/>
        </authorList>
    </citation>
    <scope>NUCLEOTIDE SEQUENCE</scope>
    <source>
        <strain evidence="15">NC1722</strain>
    </source>
</reference>
<dbReference type="PANTHER" id="PTHR26451:SF989">
    <property type="entry name" value="G-PROTEIN COUPLED RECEPTORS FAMILY 1 PROFILE DOMAIN-CONTAINING PROTEIN"/>
    <property type="match status" value="1"/>
</dbReference>
<evidence type="ECO:0000256" key="4">
    <source>
        <dbReference type="ARBA" id="ARBA00022692"/>
    </source>
</evidence>
<evidence type="ECO:0000313" key="16">
    <source>
        <dbReference type="Proteomes" id="UP001221898"/>
    </source>
</evidence>
<dbReference type="EMBL" id="JAINUG010000019">
    <property type="protein sequence ID" value="KAJ8412447.1"/>
    <property type="molecule type" value="Genomic_DNA"/>
</dbReference>
<dbReference type="GO" id="GO:0004984">
    <property type="term" value="F:olfactory receptor activity"/>
    <property type="evidence" value="ECO:0007669"/>
    <property type="project" value="InterPro"/>
</dbReference>
<evidence type="ECO:0000256" key="9">
    <source>
        <dbReference type="ARBA" id="ARBA00023157"/>
    </source>
</evidence>
<dbReference type="Pfam" id="PF00001">
    <property type="entry name" value="7tm_1"/>
    <property type="match status" value="1"/>
</dbReference>
<evidence type="ECO:0000313" key="15">
    <source>
        <dbReference type="EMBL" id="KAJ8412447.1"/>
    </source>
</evidence>
<feature type="transmembrane region" description="Helical" evidence="13">
    <location>
        <begin position="443"/>
        <end position="463"/>
    </location>
</feature>
<dbReference type="FunFam" id="1.20.1070.10:FF:000024">
    <property type="entry name" value="Olfactory receptor"/>
    <property type="match status" value="2"/>
</dbReference>
<feature type="transmembrane region" description="Helical" evidence="13">
    <location>
        <begin position="243"/>
        <end position="264"/>
    </location>
</feature>
<organism evidence="15 16">
    <name type="scientific">Aldrovandia affinis</name>
    <dbReference type="NCBI Taxonomy" id="143900"/>
    <lineage>
        <taxon>Eukaryota</taxon>
        <taxon>Metazoa</taxon>
        <taxon>Chordata</taxon>
        <taxon>Craniata</taxon>
        <taxon>Vertebrata</taxon>
        <taxon>Euteleostomi</taxon>
        <taxon>Actinopterygii</taxon>
        <taxon>Neopterygii</taxon>
        <taxon>Teleostei</taxon>
        <taxon>Notacanthiformes</taxon>
        <taxon>Halosauridae</taxon>
        <taxon>Aldrovandia</taxon>
    </lineage>
</organism>
<evidence type="ECO:0000256" key="2">
    <source>
        <dbReference type="ARBA" id="ARBA00022475"/>
    </source>
</evidence>
<evidence type="ECO:0000259" key="14">
    <source>
        <dbReference type="PROSITE" id="PS50262"/>
    </source>
</evidence>
<dbReference type="PRINTS" id="PR00245">
    <property type="entry name" value="OLFACTORYR"/>
</dbReference>
<evidence type="ECO:0000256" key="8">
    <source>
        <dbReference type="ARBA" id="ARBA00023136"/>
    </source>
</evidence>
<feature type="transmembrane region" description="Helical" evidence="13">
    <location>
        <begin position="140"/>
        <end position="161"/>
    </location>
</feature>
<feature type="transmembrane region" description="Helical" evidence="13">
    <location>
        <begin position="101"/>
        <end position="119"/>
    </location>
</feature>
<dbReference type="SMART" id="SM01381">
    <property type="entry name" value="7TM_GPCR_Srsx"/>
    <property type="match status" value="1"/>
</dbReference>
<dbReference type="GO" id="GO:0005886">
    <property type="term" value="C:plasma membrane"/>
    <property type="evidence" value="ECO:0007669"/>
    <property type="project" value="UniProtKB-SubCell"/>
</dbReference>
<keyword evidence="11" id="KW-0325">Glycoprotein</keyword>
<dbReference type="PRINTS" id="PR00237">
    <property type="entry name" value="GPCRRHODOPSN"/>
</dbReference>
<dbReference type="Pfam" id="PF13853">
    <property type="entry name" value="7tm_4"/>
    <property type="match status" value="1"/>
</dbReference>
<keyword evidence="7" id="KW-0297">G-protein coupled receptor</keyword>
<dbReference type="GO" id="GO:0005549">
    <property type="term" value="F:odorant binding"/>
    <property type="evidence" value="ECO:0007669"/>
    <property type="project" value="TreeGrafter"/>
</dbReference>
<dbReference type="AlphaFoldDB" id="A0AAD7T282"/>
<keyword evidence="4 13" id="KW-0812">Transmembrane</keyword>
<feature type="transmembrane region" description="Helical" evidence="13">
    <location>
        <begin position="59"/>
        <end position="81"/>
    </location>
</feature>
<comment type="caution">
    <text evidence="15">The sequence shown here is derived from an EMBL/GenBank/DDBJ whole genome shotgun (WGS) entry which is preliminary data.</text>
</comment>
<protein>
    <recommendedName>
        <fullName evidence="14">G-protein coupled receptors family 1 profile domain-containing protein</fullName>
    </recommendedName>
</protein>
<evidence type="ECO:0000256" key="6">
    <source>
        <dbReference type="ARBA" id="ARBA00022989"/>
    </source>
</evidence>
<evidence type="ECO:0000256" key="1">
    <source>
        <dbReference type="ARBA" id="ARBA00004651"/>
    </source>
</evidence>
<gene>
    <name evidence="15" type="ORF">AAFF_G00127830</name>
</gene>
<evidence type="ECO:0000256" key="7">
    <source>
        <dbReference type="ARBA" id="ARBA00023040"/>
    </source>
</evidence>